<comment type="caution">
    <text evidence="12">The sequence shown here is derived from an EMBL/GenBank/DDBJ whole genome shotgun (WGS) entry which is preliminary data.</text>
</comment>
<feature type="domain" description="TonB C-terminal" evidence="11">
    <location>
        <begin position="171"/>
        <end position="270"/>
    </location>
</feature>
<gene>
    <name evidence="12" type="ORF">AVW16_05825</name>
</gene>
<evidence type="ECO:0000256" key="10">
    <source>
        <dbReference type="SAM" id="MobiDB-lite"/>
    </source>
</evidence>
<proteinExistence type="inferred from homology"/>
<sequence length="270" mass="27828">MLVSALLHLALLVSARLPDLGVPTPPARTALTVSLRAVPPAVAAPVAAESEDEAGRAPPARPPAPRRAEAAAAPRAARRAPTPAAPAGPVPAAPAPRAGPPAEARPVPPPVASEPTLPAAGGLGLLAEARQLARGVGATAEAVEAAPAAAGGRQKAVYGASARGPDWARYLEDWRLKVERVGSLNYPEEARRRQLTGGPLLTVLIDADGGLRSVKVRRSSGQPVLDEAAANIVRLSAPFAPFPPALAERYATLEITRRWTFTADNRLSSQ</sequence>
<feature type="compositionally biased region" description="Pro residues" evidence="10">
    <location>
        <begin position="83"/>
        <end position="99"/>
    </location>
</feature>
<comment type="similarity">
    <text evidence="2">Belongs to the TonB family.</text>
</comment>
<name>A0A163DK67_9NEIS</name>
<feature type="compositionally biased region" description="Low complexity" evidence="10">
    <location>
        <begin position="70"/>
        <end position="82"/>
    </location>
</feature>
<dbReference type="InterPro" id="IPR006260">
    <property type="entry name" value="TonB/TolA_C"/>
</dbReference>
<dbReference type="PANTHER" id="PTHR33446">
    <property type="entry name" value="PROTEIN TONB-RELATED"/>
    <property type="match status" value="1"/>
</dbReference>
<evidence type="ECO:0000256" key="6">
    <source>
        <dbReference type="ARBA" id="ARBA00022692"/>
    </source>
</evidence>
<feature type="region of interest" description="Disordered" evidence="10">
    <location>
        <begin position="46"/>
        <end position="116"/>
    </location>
</feature>
<dbReference type="NCBIfam" id="TIGR01352">
    <property type="entry name" value="tonB_Cterm"/>
    <property type="match status" value="1"/>
</dbReference>
<keyword evidence="7" id="KW-0653">Protein transport</keyword>
<dbReference type="GO" id="GO:0015031">
    <property type="term" value="P:protein transport"/>
    <property type="evidence" value="ECO:0007669"/>
    <property type="project" value="UniProtKB-KW"/>
</dbReference>
<evidence type="ECO:0000256" key="3">
    <source>
        <dbReference type="ARBA" id="ARBA00022448"/>
    </source>
</evidence>
<dbReference type="PANTHER" id="PTHR33446:SF11">
    <property type="entry name" value="TONB3"/>
    <property type="match status" value="1"/>
</dbReference>
<evidence type="ECO:0000256" key="5">
    <source>
        <dbReference type="ARBA" id="ARBA00022519"/>
    </source>
</evidence>
<reference evidence="13" key="1">
    <citation type="submission" date="2016-01" db="EMBL/GenBank/DDBJ databases">
        <title>Draft genome of Chromobacterium sp. F49.</title>
        <authorList>
            <person name="Hong K.W."/>
        </authorList>
    </citation>
    <scope>NUCLEOTIDE SEQUENCE [LARGE SCALE GENOMIC DNA]</scope>
    <source>
        <strain evidence="13">CN10</strain>
    </source>
</reference>
<evidence type="ECO:0000256" key="8">
    <source>
        <dbReference type="ARBA" id="ARBA00022989"/>
    </source>
</evidence>
<keyword evidence="13" id="KW-1185">Reference proteome</keyword>
<keyword evidence="8" id="KW-1133">Transmembrane helix</keyword>
<evidence type="ECO:0000313" key="12">
    <source>
        <dbReference type="EMBL" id="KZE34836.1"/>
    </source>
</evidence>
<evidence type="ECO:0000256" key="4">
    <source>
        <dbReference type="ARBA" id="ARBA00022475"/>
    </source>
</evidence>
<dbReference type="Pfam" id="PF03544">
    <property type="entry name" value="TonB_C"/>
    <property type="match status" value="1"/>
</dbReference>
<evidence type="ECO:0000256" key="7">
    <source>
        <dbReference type="ARBA" id="ARBA00022927"/>
    </source>
</evidence>
<evidence type="ECO:0000259" key="11">
    <source>
        <dbReference type="PROSITE" id="PS52015"/>
    </source>
</evidence>
<keyword evidence="3" id="KW-0813">Transport</keyword>
<comment type="subcellular location">
    <subcellularLocation>
        <location evidence="1">Cell inner membrane</location>
        <topology evidence="1">Single-pass membrane protein</topology>
        <orientation evidence="1">Periplasmic side</orientation>
    </subcellularLocation>
</comment>
<keyword evidence="6" id="KW-0812">Transmembrane</keyword>
<organism evidence="12 13">
    <name type="scientific">Crenobacter luteus</name>
    <dbReference type="NCBI Taxonomy" id="1452487"/>
    <lineage>
        <taxon>Bacteria</taxon>
        <taxon>Pseudomonadati</taxon>
        <taxon>Pseudomonadota</taxon>
        <taxon>Betaproteobacteria</taxon>
        <taxon>Neisseriales</taxon>
        <taxon>Neisseriaceae</taxon>
        <taxon>Crenobacter</taxon>
    </lineage>
</organism>
<dbReference type="InterPro" id="IPR037682">
    <property type="entry name" value="TonB_C"/>
</dbReference>
<accession>A0A163DK67</accession>
<dbReference type="Proteomes" id="UP000076625">
    <property type="component" value="Unassembled WGS sequence"/>
</dbReference>
<evidence type="ECO:0000256" key="9">
    <source>
        <dbReference type="ARBA" id="ARBA00023136"/>
    </source>
</evidence>
<dbReference type="SUPFAM" id="SSF74653">
    <property type="entry name" value="TolA/TonB C-terminal domain"/>
    <property type="match status" value="1"/>
</dbReference>
<dbReference type="GO" id="GO:0031992">
    <property type="term" value="F:energy transducer activity"/>
    <property type="evidence" value="ECO:0007669"/>
    <property type="project" value="TreeGrafter"/>
</dbReference>
<keyword evidence="4" id="KW-1003">Cell membrane</keyword>
<dbReference type="InterPro" id="IPR051045">
    <property type="entry name" value="TonB-dependent_transducer"/>
</dbReference>
<protein>
    <recommendedName>
        <fullName evidence="11">TonB C-terminal domain-containing protein</fullName>
    </recommendedName>
</protein>
<keyword evidence="9" id="KW-0472">Membrane</keyword>
<dbReference type="Gene3D" id="3.30.1150.10">
    <property type="match status" value="1"/>
</dbReference>
<dbReference type="STRING" id="1452487.AVW16_05825"/>
<dbReference type="EMBL" id="LQQU01000005">
    <property type="protein sequence ID" value="KZE34836.1"/>
    <property type="molecule type" value="Genomic_DNA"/>
</dbReference>
<evidence type="ECO:0000256" key="1">
    <source>
        <dbReference type="ARBA" id="ARBA00004383"/>
    </source>
</evidence>
<dbReference type="GO" id="GO:0055085">
    <property type="term" value="P:transmembrane transport"/>
    <property type="evidence" value="ECO:0007669"/>
    <property type="project" value="InterPro"/>
</dbReference>
<keyword evidence="5" id="KW-0997">Cell inner membrane</keyword>
<evidence type="ECO:0000313" key="13">
    <source>
        <dbReference type="Proteomes" id="UP000076625"/>
    </source>
</evidence>
<dbReference type="GO" id="GO:0098797">
    <property type="term" value="C:plasma membrane protein complex"/>
    <property type="evidence" value="ECO:0007669"/>
    <property type="project" value="TreeGrafter"/>
</dbReference>
<dbReference type="PROSITE" id="PS52015">
    <property type="entry name" value="TONB_CTD"/>
    <property type="match status" value="1"/>
</dbReference>
<evidence type="ECO:0000256" key="2">
    <source>
        <dbReference type="ARBA" id="ARBA00006555"/>
    </source>
</evidence>
<dbReference type="AlphaFoldDB" id="A0A163DK67"/>